<keyword evidence="3 14" id="KW-0716">Sensory transduction</keyword>
<protein>
    <recommendedName>
        <fullName evidence="14">Olfactory receptor</fullName>
    </recommendedName>
</protein>
<dbReference type="STRING" id="409849.ENSPMGP00000017545"/>
<keyword evidence="10 13" id="KW-0675">Receptor</keyword>
<dbReference type="InterPro" id="IPR017452">
    <property type="entry name" value="GPCR_Rhodpsn_7TM"/>
</dbReference>
<dbReference type="InterPro" id="IPR052921">
    <property type="entry name" value="GPCR1_Superfamily_Member"/>
</dbReference>
<evidence type="ECO:0000256" key="4">
    <source>
        <dbReference type="ARBA" id="ARBA00022692"/>
    </source>
</evidence>
<feature type="transmembrane region" description="Helical" evidence="14">
    <location>
        <begin position="20"/>
        <end position="48"/>
    </location>
</feature>
<evidence type="ECO:0000256" key="12">
    <source>
        <dbReference type="ARBA" id="ARBA00023224"/>
    </source>
</evidence>
<keyword evidence="17" id="KW-1185">Reference proteome</keyword>
<accession>A0A3B4ALH9</accession>
<keyword evidence="9" id="KW-1015">Disulfide bond</keyword>
<keyword evidence="5 14" id="KW-0552">Olfaction</keyword>
<comment type="similarity">
    <text evidence="13">Belongs to the G-protein coupled receptor 1 family.</text>
</comment>
<dbReference type="Proteomes" id="UP000261520">
    <property type="component" value="Unplaced"/>
</dbReference>
<evidence type="ECO:0000256" key="3">
    <source>
        <dbReference type="ARBA" id="ARBA00022606"/>
    </source>
</evidence>
<dbReference type="GO" id="GO:0005886">
    <property type="term" value="C:plasma membrane"/>
    <property type="evidence" value="ECO:0007669"/>
    <property type="project" value="UniProtKB-SubCell"/>
</dbReference>
<evidence type="ECO:0000256" key="1">
    <source>
        <dbReference type="ARBA" id="ARBA00004651"/>
    </source>
</evidence>
<dbReference type="PANTHER" id="PTHR26451:SF885">
    <property type="entry name" value="OLFACTORY RECEPTOR"/>
    <property type="match status" value="1"/>
</dbReference>
<dbReference type="PANTHER" id="PTHR26451">
    <property type="entry name" value="G_PROTEIN_RECEP_F1_2 DOMAIN-CONTAINING PROTEIN"/>
    <property type="match status" value="1"/>
</dbReference>
<comment type="subcellular location">
    <subcellularLocation>
        <location evidence="1 14">Cell membrane</location>
        <topology evidence="1 14">Multi-pass membrane protein</topology>
    </subcellularLocation>
</comment>
<dbReference type="Pfam" id="PF13853">
    <property type="entry name" value="7tm_4"/>
    <property type="match status" value="1"/>
</dbReference>
<feature type="transmembrane region" description="Helical" evidence="14">
    <location>
        <begin position="236"/>
        <end position="255"/>
    </location>
</feature>
<dbReference type="Ensembl" id="ENSPMGT00000018725.1">
    <property type="protein sequence ID" value="ENSPMGP00000017545.1"/>
    <property type="gene ID" value="ENSPMGG00000014362.1"/>
</dbReference>
<evidence type="ECO:0000256" key="5">
    <source>
        <dbReference type="ARBA" id="ARBA00022725"/>
    </source>
</evidence>
<dbReference type="PROSITE" id="PS50262">
    <property type="entry name" value="G_PROTEIN_RECEP_F1_2"/>
    <property type="match status" value="1"/>
</dbReference>
<keyword evidence="11" id="KW-0325">Glycoprotein</keyword>
<dbReference type="FunFam" id="1.20.1070.10:FF:000024">
    <property type="entry name" value="Olfactory receptor"/>
    <property type="match status" value="1"/>
</dbReference>
<evidence type="ECO:0000256" key="8">
    <source>
        <dbReference type="ARBA" id="ARBA00023136"/>
    </source>
</evidence>
<keyword evidence="4 13" id="KW-0812">Transmembrane</keyword>
<evidence type="ECO:0000256" key="10">
    <source>
        <dbReference type="ARBA" id="ARBA00023170"/>
    </source>
</evidence>
<evidence type="ECO:0000256" key="11">
    <source>
        <dbReference type="ARBA" id="ARBA00023180"/>
    </source>
</evidence>
<evidence type="ECO:0000256" key="6">
    <source>
        <dbReference type="ARBA" id="ARBA00022989"/>
    </source>
</evidence>
<dbReference type="GO" id="GO:0004984">
    <property type="term" value="F:olfactory receptor activity"/>
    <property type="evidence" value="ECO:0007669"/>
    <property type="project" value="InterPro"/>
</dbReference>
<dbReference type="PRINTS" id="PR00245">
    <property type="entry name" value="OLFACTORYR"/>
</dbReference>
<evidence type="ECO:0000256" key="14">
    <source>
        <dbReference type="RuleBase" id="RU363047"/>
    </source>
</evidence>
<dbReference type="Gene3D" id="1.20.1070.10">
    <property type="entry name" value="Rhodopsin 7-helix transmembrane proteins"/>
    <property type="match status" value="1"/>
</dbReference>
<dbReference type="AlphaFoldDB" id="A0A3B4ALH9"/>
<dbReference type="GO" id="GO:0004930">
    <property type="term" value="F:G protein-coupled receptor activity"/>
    <property type="evidence" value="ECO:0007669"/>
    <property type="project" value="UniProtKB-KW"/>
</dbReference>
<keyword evidence="7 13" id="KW-0297">G-protein coupled receptor</keyword>
<keyword evidence="12 13" id="KW-0807">Transducer</keyword>
<feature type="transmembrane region" description="Helical" evidence="14">
    <location>
        <begin position="267"/>
        <end position="290"/>
    </location>
</feature>
<feature type="domain" description="G-protein coupled receptors family 1 profile" evidence="15">
    <location>
        <begin position="38"/>
        <end position="288"/>
    </location>
</feature>
<organism evidence="16 17">
    <name type="scientific">Periophthalmus magnuspinnatus</name>
    <dbReference type="NCBI Taxonomy" id="409849"/>
    <lineage>
        <taxon>Eukaryota</taxon>
        <taxon>Metazoa</taxon>
        <taxon>Chordata</taxon>
        <taxon>Craniata</taxon>
        <taxon>Vertebrata</taxon>
        <taxon>Euteleostomi</taxon>
        <taxon>Actinopterygii</taxon>
        <taxon>Neopterygii</taxon>
        <taxon>Teleostei</taxon>
        <taxon>Neoteleostei</taxon>
        <taxon>Acanthomorphata</taxon>
        <taxon>Gobiaria</taxon>
        <taxon>Gobiiformes</taxon>
        <taxon>Gobioidei</taxon>
        <taxon>Gobiidae</taxon>
        <taxon>Oxudercinae</taxon>
        <taxon>Periophthalmus</taxon>
    </lineage>
</organism>
<feature type="transmembrane region" description="Helical" evidence="14">
    <location>
        <begin position="138"/>
        <end position="159"/>
    </location>
</feature>
<name>A0A3B4ALH9_9GOBI</name>
<keyword evidence="6 14" id="KW-1133">Transmembrane helix</keyword>
<dbReference type="InterPro" id="IPR000276">
    <property type="entry name" value="GPCR_Rhodpsn"/>
</dbReference>
<dbReference type="SUPFAM" id="SSF81321">
    <property type="entry name" value="Family A G protein-coupled receptor-like"/>
    <property type="match status" value="1"/>
</dbReference>
<evidence type="ECO:0000313" key="16">
    <source>
        <dbReference type="Ensembl" id="ENSPMGP00000017545.1"/>
    </source>
</evidence>
<sequence length="317" mass="35579">MVNSTLSYFVLSAYLPLGSVRFVLVLCVALIYTLILVLNCFLVVLILVSRSLHEPMYLLLCSLFVNELYGSGGLFPFLLVQVPLDIHVVSAPFCFLQIFCLYTYAQVEFCTLALMAYDRYLAICCPLQYHTQMTLRRVGLLVLLVWIFLFLKFLVTLSLSLRLTYCGNSISSVYCHNYLVAKLACSGNSVNNFYGLFGVVLTVLVPLVPIVFSYARILSICYAGSGHARQKALSTCTPQIVSLLNFSFGCSFEILQSRFDLSAFPGLVRVLLSLYFLVMQPLLNPLMYGLQMSRIRKAARRCVGITSLKCTVIITLW</sequence>
<reference evidence="16" key="1">
    <citation type="submission" date="2025-08" db="UniProtKB">
        <authorList>
            <consortium name="Ensembl"/>
        </authorList>
    </citation>
    <scope>IDENTIFICATION</scope>
</reference>
<evidence type="ECO:0000256" key="13">
    <source>
        <dbReference type="RuleBase" id="RU000688"/>
    </source>
</evidence>
<evidence type="ECO:0000259" key="15">
    <source>
        <dbReference type="PROSITE" id="PS50262"/>
    </source>
</evidence>
<evidence type="ECO:0000256" key="7">
    <source>
        <dbReference type="ARBA" id="ARBA00023040"/>
    </source>
</evidence>
<dbReference type="InterPro" id="IPR000725">
    <property type="entry name" value="Olfact_rcpt"/>
</dbReference>
<evidence type="ECO:0000313" key="17">
    <source>
        <dbReference type="Proteomes" id="UP000261520"/>
    </source>
</evidence>
<evidence type="ECO:0000256" key="2">
    <source>
        <dbReference type="ARBA" id="ARBA00022475"/>
    </source>
</evidence>
<feature type="transmembrane region" description="Helical" evidence="14">
    <location>
        <begin position="57"/>
        <end position="80"/>
    </location>
</feature>
<keyword evidence="2 14" id="KW-1003">Cell membrane</keyword>
<dbReference type="PRINTS" id="PR00237">
    <property type="entry name" value="GPCRRHODOPSN"/>
</dbReference>
<keyword evidence="8 14" id="KW-0472">Membrane</keyword>
<evidence type="ECO:0000256" key="9">
    <source>
        <dbReference type="ARBA" id="ARBA00023157"/>
    </source>
</evidence>
<feature type="transmembrane region" description="Helical" evidence="14">
    <location>
        <begin position="193"/>
        <end position="215"/>
    </location>
</feature>
<dbReference type="GO" id="GO:0005549">
    <property type="term" value="F:odorant binding"/>
    <property type="evidence" value="ECO:0007669"/>
    <property type="project" value="TreeGrafter"/>
</dbReference>
<reference evidence="16" key="2">
    <citation type="submission" date="2025-09" db="UniProtKB">
        <authorList>
            <consortium name="Ensembl"/>
        </authorList>
    </citation>
    <scope>IDENTIFICATION</scope>
</reference>
<proteinExistence type="inferred from homology"/>
<dbReference type="PROSITE" id="PS00237">
    <property type="entry name" value="G_PROTEIN_RECEP_F1_1"/>
    <property type="match status" value="1"/>
</dbReference>